<dbReference type="GO" id="GO:0006457">
    <property type="term" value="P:protein folding"/>
    <property type="evidence" value="ECO:0007669"/>
    <property type="project" value="InterPro"/>
</dbReference>
<organism evidence="3">
    <name type="scientific">Hexamita inflata</name>
    <dbReference type="NCBI Taxonomy" id="28002"/>
    <lineage>
        <taxon>Eukaryota</taxon>
        <taxon>Metamonada</taxon>
        <taxon>Diplomonadida</taxon>
        <taxon>Hexamitidae</taxon>
        <taxon>Hexamitinae</taxon>
        <taxon>Hexamita</taxon>
    </lineage>
</organism>
<dbReference type="InterPro" id="IPR051339">
    <property type="entry name" value="DnaJ_subfamily_B"/>
</dbReference>
<dbReference type="CDD" id="cd06257">
    <property type="entry name" value="DnaJ"/>
    <property type="match status" value="1"/>
</dbReference>
<gene>
    <name evidence="3" type="ORF">HINF_LOCUS12214</name>
    <name evidence="4" type="ORF">HINF_LOCUS32577</name>
    <name evidence="6" type="ORF">HINF_LOCUS43657</name>
    <name evidence="5" type="ORF">HINF_LOCUS6683</name>
    <name evidence="7" type="ORF">HINF_LOCUS74019</name>
</gene>
<dbReference type="SUPFAM" id="SSF46565">
    <property type="entry name" value="Chaperone J-domain"/>
    <property type="match status" value="1"/>
</dbReference>
<reference evidence="5 8" key="2">
    <citation type="submission" date="2024-07" db="EMBL/GenBank/DDBJ databases">
        <authorList>
            <person name="Akdeniz Z."/>
        </authorList>
    </citation>
    <scope>NUCLEOTIDE SEQUENCE [LARGE SCALE GENOMIC DNA]</scope>
</reference>
<evidence type="ECO:0000256" key="1">
    <source>
        <dbReference type="ARBA" id="ARBA00023186"/>
    </source>
</evidence>
<evidence type="ECO:0000313" key="6">
    <source>
        <dbReference type="EMBL" id="CAL6049956.1"/>
    </source>
</evidence>
<dbReference type="GO" id="GO:0051087">
    <property type="term" value="F:protein-folding chaperone binding"/>
    <property type="evidence" value="ECO:0007669"/>
    <property type="project" value="TreeGrafter"/>
</dbReference>
<dbReference type="EMBL" id="CATOUU010000316">
    <property type="protein sequence ID" value="CAI9924569.1"/>
    <property type="molecule type" value="Genomic_DNA"/>
</dbReference>
<proteinExistence type="predicted"/>
<accession>A0AA86NS23</accession>
<dbReference type="InterPro" id="IPR008971">
    <property type="entry name" value="HSP40/DnaJ_pept-bd"/>
</dbReference>
<dbReference type="InterPro" id="IPR036869">
    <property type="entry name" value="J_dom_sf"/>
</dbReference>
<comment type="caution">
    <text evidence="3">The sequence shown here is derived from an EMBL/GenBank/DDBJ whole genome shotgun (WGS) entry which is preliminary data.</text>
</comment>
<dbReference type="Pfam" id="PF01556">
    <property type="entry name" value="DnaJ_C"/>
    <property type="match status" value="1"/>
</dbReference>
<evidence type="ECO:0000313" key="4">
    <source>
        <dbReference type="EMBL" id="CAI9944932.1"/>
    </source>
</evidence>
<dbReference type="FunFam" id="2.60.260.20:FF:000015">
    <property type="entry name" value="Heat shock protein 40"/>
    <property type="match status" value="1"/>
</dbReference>
<evidence type="ECO:0000259" key="2">
    <source>
        <dbReference type="PROSITE" id="PS50076"/>
    </source>
</evidence>
<dbReference type="PANTHER" id="PTHR24078:SF553">
    <property type="entry name" value="DNAJ HOMOLOG SUBFAMILY B MEMBER 5"/>
    <property type="match status" value="1"/>
</dbReference>
<dbReference type="Pfam" id="PF00226">
    <property type="entry name" value="DnaJ"/>
    <property type="match status" value="1"/>
</dbReference>
<protein>
    <submittedName>
        <fullName evidence="3">Chaperone protein DnaJ subfamily B</fullName>
    </submittedName>
    <submittedName>
        <fullName evidence="5">Chaperone_protein DnaJ subfamily B</fullName>
    </submittedName>
</protein>
<dbReference type="GO" id="GO:0005829">
    <property type="term" value="C:cytosol"/>
    <property type="evidence" value="ECO:0007669"/>
    <property type="project" value="TreeGrafter"/>
</dbReference>
<keyword evidence="8" id="KW-1185">Reference proteome</keyword>
<dbReference type="AlphaFoldDB" id="A0AA86NS23"/>
<keyword evidence="1" id="KW-0143">Chaperone</keyword>
<evidence type="ECO:0000313" key="3">
    <source>
        <dbReference type="EMBL" id="CAI9924569.1"/>
    </source>
</evidence>
<dbReference type="InterPro" id="IPR001623">
    <property type="entry name" value="DnaJ_domain"/>
</dbReference>
<sequence>MSYYTVLELKQDATQTAILSAYRSQALRFHPQRNPQADPQKFQQIAEAFLVLSDPEFRASYDRFGESGLRHITTQTQKGTQKLIFDGQNYCNLQKALDTFEHIFSTTDPFAAEYDSGISAFGAAPGLDETKWRPRPERKRKDPDLFVDLNLKLEELYFGCVKKRKVTRRLINADQTYSQREEIVEIQVKPGWKPLTEVRFKELGDEAPGVIPSDIVFVVKEEPHPIFKRQGDDLIVNLKISLLEALGGFTREIQTLDGRALHTDIQEIVQPGALKTIHGEGMPSEKGKGNMLVRFDVEFPKHVPEHSKKLLREVLKQCE</sequence>
<dbReference type="Proteomes" id="UP001642409">
    <property type="component" value="Unassembled WGS sequence"/>
</dbReference>
<feature type="domain" description="J" evidence="2">
    <location>
        <begin position="2"/>
        <end position="65"/>
    </location>
</feature>
<dbReference type="PRINTS" id="PR00625">
    <property type="entry name" value="JDOMAIN"/>
</dbReference>
<evidence type="ECO:0000313" key="8">
    <source>
        <dbReference type="Proteomes" id="UP001642409"/>
    </source>
</evidence>
<dbReference type="EMBL" id="CAXDID020000182">
    <property type="protein sequence ID" value="CAL6049956.1"/>
    <property type="molecule type" value="Genomic_DNA"/>
</dbReference>
<dbReference type="SMART" id="SM00271">
    <property type="entry name" value="DnaJ"/>
    <property type="match status" value="1"/>
</dbReference>
<dbReference type="PROSITE" id="PS50076">
    <property type="entry name" value="DNAJ_2"/>
    <property type="match status" value="1"/>
</dbReference>
<name>A0AA86NS23_9EUKA</name>
<dbReference type="Gene3D" id="1.10.287.110">
    <property type="entry name" value="DnaJ domain"/>
    <property type="match status" value="1"/>
</dbReference>
<dbReference type="PANTHER" id="PTHR24078">
    <property type="entry name" value="DNAJ HOMOLOG SUBFAMILY C MEMBER"/>
    <property type="match status" value="1"/>
</dbReference>
<dbReference type="EMBL" id="CAXDID020000619">
    <property type="protein sequence ID" value="CAL6106856.1"/>
    <property type="molecule type" value="Genomic_DNA"/>
</dbReference>
<dbReference type="CDD" id="cd10747">
    <property type="entry name" value="DnaJ_C"/>
    <property type="match status" value="1"/>
</dbReference>
<dbReference type="InterPro" id="IPR002939">
    <property type="entry name" value="DnaJ_C"/>
</dbReference>
<evidence type="ECO:0000313" key="7">
    <source>
        <dbReference type="EMBL" id="CAL6106856.1"/>
    </source>
</evidence>
<dbReference type="GO" id="GO:0051082">
    <property type="term" value="F:unfolded protein binding"/>
    <property type="evidence" value="ECO:0007669"/>
    <property type="project" value="InterPro"/>
</dbReference>
<dbReference type="Gene3D" id="2.60.260.20">
    <property type="entry name" value="Urease metallochaperone UreE, N-terminal domain"/>
    <property type="match status" value="2"/>
</dbReference>
<dbReference type="SUPFAM" id="SSF49493">
    <property type="entry name" value="HSP40/DnaJ peptide-binding domain"/>
    <property type="match status" value="2"/>
</dbReference>
<dbReference type="EMBL" id="CATOUU010000735">
    <property type="protein sequence ID" value="CAI9944932.1"/>
    <property type="molecule type" value="Genomic_DNA"/>
</dbReference>
<dbReference type="FunFam" id="2.60.260.20:FF:000013">
    <property type="entry name" value="DnaJ subfamily B member 11"/>
    <property type="match status" value="1"/>
</dbReference>
<dbReference type="EMBL" id="CAXDID020000013">
    <property type="protein sequence ID" value="CAL5981493.1"/>
    <property type="molecule type" value="Genomic_DNA"/>
</dbReference>
<reference evidence="3" key="1">
    <citation type="submission" date="2023-06" db="EMBL/GenBank/DDBJ databases">
        <authorList>
            <person name="Kurt Z."/>
        </authorList>
    </citation>
    <scope>NUCLEOTIDE SEQUENCE</scope>
</reference>
<evidence type="ECO:0000313" key="5">
    <source>
        <dbReference type="EMBL" id="CAL5981493.1"/>
    </source>
</evidence>